<protein>
    <recommendedName>
        <fullName evidence="3">Transglutaminase-like domain-containing protein</fullName>
    </recommendedName>
</protein>
<evidence type="ECO:0000313" key="2">
    <source>
        <dbReference type="Proteomes" id="UP000034081"/>
    </source>
</evidence>
<dbReference type="STRING" id="1618570.UT08_C0005G0009"/>
<name>A0A0G0L0T4_9BACT</name>
<dbReference type="Proteomes" id="UP000034081">
    <property type="component" value="Unassembled WGS sequence"/>
</dbReference>
<accession>A0A0G0L0T4</accession>
<dbReference type="EMBL" id="LBVL01000005">
    <property type="protein sequence ID" value="KKQ85558.1"/>
    <property type="molecule type" value="Genomic_DNA"/>
</dbReference>
<sequence length="201" mass="22311">MNDVQEIEFHTQTDMKKPEATTIATGEQTQITPKVKEVADNINGEGVVLAMKISDYIKSMDVLTDATEPDFTRTAEQILEANTYNGCNEAGVMFAALLRARGIPTTYIQALREDAVRNFSIEHPSLNGHVFLEANLGSKDDKKIKIINSTTGEVADELPENMMVGAKGLDSWDIGLRKGFEDLQKMFEEKHQELVTTSESK</sequence>
<evidence type="ECO:0008006" key="3">
    <source>
        <dbReference type="Google" id="ProtNLM"/>
    </source>
</evidence>
<dbReference type="AlphaFoldDB" id="A0A0G0L0T4"/>
<comment type="caution">
    <text evidence="1">The sequence shown here is derived from an EMBL/GenBank/DDBJ whole genome shotgun (WGS) entry which is preliminary data.</text>
</comment>
<reference evidence="1 2" key="1">
    <citation type="journal article" date="2015" name="Nature">
        <title>rRNA introns, odd ribosomes, and small enigmatic genomes across a large radiation of phyla.</title>
        <authorList>
            <person name="Brown C.T."/>
            <person name="Hug L.A."/>
            <person name="Thomas B.C."/>
            <person name="Sharon I."/>
            <person name="Castelle C.J."/>
            <person name="Singh A."/>
            <person name="Wilkins M.J."/>
            <person name="Williams K.H."/>
            <person name="Banfield J.F."/>
        </authorList>
    </citation>
    <scope>NUCLEOTIDE SEQUENCE [LARGE SCALE GENOMIC DNA]</scope>
</reference>
<evidence type="ECO:0000313" key="1">
    <source>
        <dbReference type="EMBL" id="KKQ85558.1"/>
    </source>
</evidence>
<organism evidence="1 2">
    <name type="scientific">Candidatus Woesebacteria bacterium GW2011_GWB1_38_8</name>
    <dbReference type="NCBI Taxonomy" id="1618570"/>
    <lineage>
        <taxon>Bacteria</taxon>
        <taxon>Candidatus Woeseibacteriota</taxon>
    </lineage>
</organism>
<gene>
    <name evidence="1" type="ORF">UT08_C0005G0009</name>
</gene>
<proteinExistence type="predicted"/>